<evidence type="ECO:0000313" key="4">
    <source>
        <dbReference type="Proteomes" id="UP000178104"/>
    </source>
</evidence>
<keyword evidence="1" id="KW-0472">Membrane</keyword>
<sequence length="131" mass="13782">MKKKLIVLSGFGLSLAPVVAFAQTAVAQTCGQFANRGTLETVICRAGSIMNTIIPFLIVLGVLYFVWGVISYVIAGDEEKKKAGRDKIIYGIIGLAVIVGVWGLVGILNRTFNPEVTGPVSVPCIVGTPGC</sequence>
<evidence type="ECO:0000256" key="2">
    <source>
        <dbReference type="SAM" id="SignalP"/>
    </source>
</evidence>
<keyword evidence="1" id="KW-0812">Transmembrane</keyword>
<dbReference type="STRING" id="1801780.A2917_01905"/>
<organism evidence="3 4">
    <name type="scientific">Candidatus Nomurabacteria bacterium RIFCSPLOWO2_01_FULL_42_17</name>
    <dbReference type="NCBI Taxonomy" id="1801780"/>
    <lineage>
        <taxon>Bacteria</taxon>
        <taxon>Candidatus Nomuraibacteriota</taxon>
    </lineage>
</organism>
<evidence type="ECO:0000256" key="1">
    <source>
        <dbReference type="SAM" id="Phobius"/>
    </source>
</evidence>
<accession>A0A1F6XLP9</accession>
<keyword evidence="1" id="KW-1133">Transmembrane helix</keyword>
<proteinExistence type="predicted"/>
<feature type="transmembrane region" description="Helical" evidence="1">
    <location>
        <begin position="88"/>
        <end position="108"/>
    </location>
</feature>
<name>A0A1F6XLP9_9BACT</name>
<evidence type="ECO:0000313" key="3">
    <source>
        <dbReference type="EMBL" id="OGI94938.1"/>
    </source>
</evidence>
<dbReference type="AlphaFoldDB" id="A0A1F6XLP9"/>
<comment type="caution">
    <text evidence="3">The sequence shown here is derived from an EMBL/GenBank/DDBJ whole genome shotgun (WGS) entry which is preliminary data.</text>
</comment>
<protein>
    <submittedName>
        <fullName evidence="3">Uncharacterized protein</fullName>
    </submittedName>
</protein>
<dbReference type="InterPro" id="IPR043993">
    <property type="entry name" value="T4SS_pilin"/>
</dbReference>
<dbReference type="EMBL" id="MFVE01000009">
    <property type="protein sequence ID" value="OGI94938.1"/>
    <property type="molecule type" value="Genomic_DNA"/>
</dbReference>
<feature type="chain" id="PRO_5009527429" evidence="2">
    <location>
        <begin position="23"/>
        <end position="131"/>
    </location>
</feature>
<dbReference type="Pfam" id="PF18895">
    <property type="entry name" value="T4SS_pilin"/>
    <property type="match status" value="1"/>
</dbReference>
<dbReference type="Proteomes" id="UP000178104">
    <property type="component" value="Unassembled WGS sequence"/>
</dbReference>
<reference evidence="3 4" key="1">
    <citation type="journal article" date="2016" name="Nat. Commun.">
        <title>Thousands of microbial genomes shed light on interconnected biogeochemical processes in an aquifer system.</title>
        <authorList>
            <person name="Anantharaman K."/>
            <person name="Brown C.T."/>
            <person name="Hug L.A."/>
            <person name="Sharon I."/>
            <person name="Castelle C.J."/>
            <person name="Probst A.J."/>
            <person name="Thomas B.C."/>
            <person name="Singh A."/>
            <person name="Wilkins M.J."/>
            <person name="Karaoz U."/>
            <person name="Brodie E.L."/>
            <person name="Williams K.H."/>
            <person name="Hubbard S.S."/>
            <person name="Banfield J.F."/>
        </authorList>
    </citation>
    <scope>NUCLEOTIDE SEQUENCE [LARGE SCALE GENOMIC DNA]</scope>
</reference>
<keyword evidence="2" id="KW-0732">Signal</keyword>
<feature type="signal peptide" evidence="2">
    <location>
        <begin position="1"/>
        <end position="22"/>
    </location>
</feature>
<feature type="transmembrane region" description="Helical" evidence="1">
    <location>
        <begin position="53"/>
        <end position="76"/>
    </location>
</feature>
<gene>
    <name evidence="3" type="ORF">A2917_01905</name>
</gene>